<name>A0A521DRJ2_9BACT</name>
<dbReference type="GO" id="GO:0008168">
    <property type="term" value="F:methyltransferase activity"/>
    <property type="evidence" value="ECO:0007669"/>
    <property type="project" value="UniProtKB-KW"/>
</dbReference>
<dbReference type="EMBL" id="FXTP01000009">
    <property type="protein sequence ID" value="SMO74334.1"/>
    <property type="molecule type" value="Genomic_DNA"/>
</dbReference>
<sequence>MSISLENKSTTEEIRNRFDGDVERFSKLDTGQQTTIDAPLAMELITQAATAHNPNAQNLLDIGCGAGNNTLKLLVHINPLNCDLVDLSEPMLKHAKERIGKVNKGTIRTFQEDFRGADLPAERYDVIIAAAVLHHLRDERDWEEAFAKIFELTAPGGSVWITDLVTHENDEVHQMMWDRYGAYLESLGGAEYRDKVFAYIDKEDSPRPVTFQLDLLRKVGFVQVDILHKNSCFAAFGAVKE</sequence>
<evidence type="ECO:0000256" key="2">
    <source>
        <dbReference type="ARBA" id="ARBA00022679"/>
    </source>
</evidence>
<accession>A0A521DRJ2</accession>
<dbReference type="Pfam" id="PF13649">
    <property type="entry name" value="Methyltransf_25"/>
    <property type="match status" value="1"/>
</dbReference>
<dbReference type="SUPFAM" id="SSF53335">
    <property type="entry name" value="S-adenosyl-L-methionine-dependent methyltransferases"/>
    <property type="match status" value="1"/>
</dbReference>
<evidence type="ECO:0000256" key="1">
    <source>
        <dbReference type="ARBA" id="ARBA00022603"/>
    </source>
</evidence>
<dbReference type="CDD" id="cd02440">
    <property type="entry name" value="AdoMet_MTases"/>
    <property type="match status" value="1"/>
</dbReference>
<keyword evidence="1 4" id="KW-0489">Methyltransferase</keyword>
<reference evidence="4 5" key="1">
    <citation type="submission" date="2017-05" db="EMBL/GenBank/DDBJ databases">
        <authorList>
            <person name="Varghese N."/>
            <person name="Submissions S."/>
        </authorList>
    </citation>
    <scope>NUCLEOTIDE SEQUENCE [LARGE SCALE GENOMIC DNA]</scope>
    <source>
        <strain evidence="4 5">DSM 21985</strain>
    </source>
</reference>
<evidence type="ECO:0000313" key="5">
    <source>
        <dbReference type="Proteomes" id="UP000317557"/>
    </source>
</evidence>
<evidence type="ECO:0000313" key="4">
    <source>
        <dbReference type="EMBL" id="SMO74334.1"/>
    </source>
</evidence>
<dbReference type="GO" id="GO:0032259">
    <property type="term" value="P:methylation"/>
    <property type="evidence" value="ECO:0007669"/>
    <property type="project" value="UniProtKB-KW"/>
</dbReference>
<keyword evidence="2 4" id="KW-0808">Transferase</keyword>
<evidence type="ECO:0000259" key="3">
    <source>
        <dbReference type="Pfam" id="PF13649"/>
    </source>
</evidence>
<organism evidence="4 5">
    <name type="scientific">Gracilimonas mengyeensis</name>
    <dbReference type="NCBI Taxonomy" id="1302730"/>
    <lineage>
        <taxon>Bacteria</taxon>
        <taxon>Pseudomonadati</taxon>
        <taxon>Balneolota</taxon>
        <taxon>Balneolia</taxon>
        <taxon>Balneolales</taxon>
        <taxon>Balneolaceae</taxon>
        <taxon>Gracilimonas</taxon>
    </lineage>
</organism>
<feature type="domain" description="Methyltransferase" evidence="3">
    <location>
        <begin position="60"/>
        <end position="157"/>
    </location>
</feature>
<dbReference type="Proteomes" id="UP000317557">
    <property type="component" value="Unassembled WGS sequence"/>
</dbReference>
<protein>
    <submittedName>
        <fullName evidence="4">tRNA (Cmo5U34)-methyltransferase</fullName>
    </submittedName>
</protein>
<dbReference type="Gene3D" id="3.40.50.150">
    <property type="entry name" value="Vaccinia Virus protein VP39"/>
    <property type="match status" value="1"/>
</dbReference>
<dbReference type="PANTHER" id="PTHR43861">
    <property type="entry name" value="TRANS-ACONITATE 2-METHYLTRANSFERASE-RELATED"/>
    <property type="match status" value="1"/>
</dbReference>
<dbReference type="RefSeq" id="WP_142454707.1">
    <property type="nucleotide sequence ID" value="NZ_FXTP01000009.1"/>
</dbReference>
<proteinExistence type="predicted"/>
<gene>
    <name evidence="4" type="ORF">SAMN06265219_10961</name>
</gene>
<dbReference type="OrthoDB" id="9770553at2"/>
<dbReference type="PANTHER" id="PTHR43861:SF1">
    <property type="entry name" value="TRANS-ACONITATE 2-METHYLTRANSFERASE"/>
    <property type="match status" value="1"/>
</dbReference>
<keyword evidence="5" id="KW-1185">Reference proteome</keyword>
<dbReference type="InterPro" id="IPR029063">
    <property type="entry name" value="SAM-dependent_MTases_sf"/>
</dbReference>
<dbReference type="AlphaFoldDB" id="A0A521DRJ2"/>
<dbReference type="InterPro" id="IPR041698">
    <property type="entry name" value="Methyltransf_25"/>
</dbReference>